<protein>
    <submittedName>
        <fullName evidence="3">N-acetylmuramoyl-L-alanine amidase</fullName>
    </submittedName>
</protein>
<dbReference type="Gene3D" id="3.40.630.40">
    <property type="entry name" value="Zn-dependent exopeptidases"/>
    <property type="match status" value="1"/>
</dbReference>
<reference evidence="3 4" key="1">
    <citation type="submission" date="2024-08" db="EMBL/GenBank/DDBJ databases">
        <title>Clostridium lapicellarii sp. nov., and Clostridium renhuaiense sp. nov., two species isolated from the mud in a fermentation cellar used for producing sauce-flavour Chinese liquors.</title>
        <authorList>
            <person name="Yang F."/>
            <person name="Wang H."/>
            <person name="Chen L.Q."/>
            <person name="Zhou N."/>
            <person name="Lu J.J."/>
            <person name="Pu X.X."/>
            <person name="Wan B."/>
            <person name="Wang L."/>
            <person name="Liu S.J."/>
        </authorList>
    </citation>
    <scope>NUCLEOTIDE SEQUENCE [LARGE SCALE GENOMIC DNA]</scope>
    <source>
        <strain evidence="3 4">MT-113</strain>
    </source>
</reference>
<gene>
    <name evidence="3" type="ORF">AB8S09_14495</name>
</gene>
<dbReference type="Pfam" id="PF01520">
    <property type="entry name" value="Amidase_3"/>
    <property type="match status" value="1"/>
</dbReference>
<dbReference type="PANTHER" id="PTHR30404">
    <property type="entry name" value="N-ACETYLMURAMOYL-L-ALANINE AMIDASE"/>
    <property type="match status" value="1"/>
</dbReference>
<dbReference type="PANTHER" id="PTHR30404:SF0">
    <property type="entry name" value="N-ACETYLMURAMOYL-L-ALANINE AMIDASE AMIC"/>
    <property type="match status" value="1"/>
</dbReference>
<name>A0ABV4E106_9CLOT</name>
<dbReference type="EMBL" id="JBGFFE010000030">
    <property type="protein sequence ID" value="MEY8764828.1"/>
    <property type="molecule type" value="Genomic_DNA"/>
</dbReference>
<feature type="domain" description="MurNAc-LAA" evidence="2">
    <location>
        <begin position="122"/>
        <end position="236"/>
    </location>
</feature>
<sequence length="245" mass="27736">MKIKSRKNFVLFYVFFTLIMLALGKYIKILNMGNSLNITTTPISKSIYKQNSGSRYIPLKKYYIVIDPGHGGIDKGTSYGNMYEKDLTLKIARYAASYLKSKGNVVFLTRNKDKLLGLDQIGDKVNSSCADVFVSIHINSLNDKNFNGITTLYYDVDGYQKDERIKLAKSVEGEAVKNDNWENRGIKRQNLAVLRYSKIPGVLVECGFITNSQDRARLSREDVLKRLGENISNGVISYLNESEIN</sequence>
<keyword evidence="4" id="KW-1185">Reference proteome</keyword>
<evidence type="ECO:0000313" key="3">
    <source>
        <dbReference type="EMBL" id="MEY8764828.1"/>
    </source>
</evidence>
<dbReference type="CDD" id="cd02696">
    <property type="entry name" value="MurNAc-LAA"/>
    <property type="match status" value="1"/>
</dbReference>
<accession>A0ABV4E106</accession>
<dbReference type="InterPro" id="IPR002508">
    <property type="entry name" value="MurNAc-LAA_cat"/>
</dbReference>
<comment type="caution">
    <text evidence="3">The sequence shown here is derived from an EMBL/GenBank/DDBJ whole genome shotgun (WGS) entry which is preliminary data.</text>
</comment>
<proteinExistence type="predicted"/>
<dbReference type="RefSeq" id="WP_369869396.1">
    <property type="nucleotide sequence ID" value="NZ_JBGFFE010000030.1"/>
</dbReference>
<dbReference type="SMART" id="SM00646">
    <property type="entry name" value="Ami_3"/>
    <property type="match status" value="1"/>
</dbReference>
<dbReference type="SUPFAM" id="SSF53187">
    <property type="entry name" value="Zn-dependent exopeptidases"/>
    <property type="match status" value="1"/>
</dbReference>
<dbReference type="Proteomes" id="UP001565220">
    <property type="component" value="Unassembled WGS sequence"/>
</dbReference>
<dbReference type="InterPro" id="IPR050695">
    <property type="entry name" value="N-acetylmuramoyl_amidase_3"/>
</dbReference>
<evidence type="ECO:0000313" key="4">
    <source>
        <dbReference type="Proteomes" id="UP001565220"/>
    </source>
</evidence>
<evidence type="ECO:0000259" key="2">
    <source>
        <dbReference type="SMART" id="SM00646"/>
    </source>
</evidence>
<evidence type="ECO:0000256" key="1">
    <source>
        <dbReference type="ARBA" id="ARBA00022801"/>
    </source>
</evidence>
<keyword evidence="1" id="KW-0378">Hydrolase</keyword>
<organism evidence="3 4">
    <name type="scientific">Clostridium lapidicellarium</name>
    <dbReference type="NCBI Taxonomy" id="3240931"/>
    <lineage>
        <taxon>Bacteria</taxon>
        <taxon>Bacillati</taxon>
        <taxon>Bacillota</taxon>
        <taxon>Clostridia</taxon>
        <taxon>Eubacteriales</taxon>
        <taxon>Clostridiaceae</taxon>
        <taxon>Clostridium</taxon>
    </lineage>
</organism>